<organism evidence="2">
    <name type="scientific">Cronobacter phage CS01</name>
    <dbReference type="NCBI Taxonomy" id="2496544"/>
    <lineage>
        <taxon>Viruses</taxon>
        <taxon>Duplodnaviria</taxon>
        <taxon>Heunggongvirae</taxon>
        <taxon>Uroviricota</taxon>
        <taxon>Caudoviricetes</taxon>
        <taxon>Drexlerviridae</taxon>
        <taxon>Kyungwonvirus</taxon>
        <taxon>Kyungwonvirus CS01</taxon>
    </lineage>
</organism>
<sequence>MTTPERITASTAKVDKRKINGNNGTRRGPDKKPRKRREGYYVLRPEVRAGLRERMEIVLEYLGGRPSVIAKRLGVSMGTVQQWRIRGMISAEGARLVHRDYQKNKCNGYRARFCRPDLQFDANGKPLVTKCRRREFLTTFRHNRPLRGSTKS</sequence>
<keyword evidence="3" id="KW-1185">Reference proteome</keyword>
<reference evidence="2" key="1">
    <citation type="submission" date="2018-09" db="EMBL/GenBank/DDBJ databases">
        <title>Genome Analysis and Characterisation of Bacteriophage CS01 Active against Cronobacter sakazakii.</title>
        <authorList>
            <person name="Kim G.-H."/>
            <person name="Kim J."/>
            <person name="Yoon S.-S."/>
        </authorList>
    </citation>
    <scope>NUCLEOTIDE SEQUENCE [LARGE SCALE GENOMIC DNA]</scope>
</reference>
<dbReference type="Proteomes" id="UP000279491">
    <property type="component" value="Segment"/>
</dbReference>
<dbReference type="Pfam" id="PF13384">
    <property type="entry name" value="HTH_23"/>
    <property type="match status" value="1"/>
</dbReference>
<feature type="region of interest" description="Disordered" evidence="1">
    <location>
        <begin position="1"/>
        <end position="37"/>
    </location>
</feature>
<feature type="compositionally biased region" description="Polar residues" evidence="1">
    <location>
        <begin position="1"/>
        <end position="11"/>
    </location>
</feature>
<evidence type="ECO:0000313" key="3">
    <source>
        <dbReference type="Proteomes" id="UP000279491"/>
    </source>
</evidence>
<evidence type="ECO:0000256" key="1">
    <source>
        <dbReference type="SAM" id="MobiDB-lite"/>
    </source>
</evidence>
<accession>A0A3B8DXF2</accession>
<proteinExistence type="predicted"/>
<name>A0A3B8DXF2_9CAUD</name>
<protein>
    <submittedName>
        <fullName evidence="2">Transcriptional regulator</fullName>
    </submittedName>
</protein>
<evidence type="ECO:0000313" key="2">
    <source>
        <dbReference type="EMBL" id="AYJ73357.1"/>
    </source>
</evidence>
<gene>
    <name evidence="2" type="ORF">CS01_069</name>
</gene>
<dbReference type="EMBL" id="MH845412">
    <property type="protein sequence ID" value="AYJ73357.1"/>
    <property type="molecule type" value="Genomic_DNA"/>
</dbReference>